<feature type="transmembrane region" description="Helical" evidence="14">
    <location>
        <begin position="82"/>
        <end position="101"/>
    </location>
</feature>
<evidence type="ECO:0000256" key="2">
    <source>
        <dbReference type="ARBA" id="ARBA00005073"/>
    </source>
</evidence>
<comment type="caution">
    <text evidence="16">The sequence shown here is derived from an EMBL/GenBank/DDBJ whole genome shotgun (WGS) entry which is preliminary data.</text>
</comment>
<comment type="catalytic activity">
    <reaction evidence="13 14 15">
        <text>protoporphyrinogen IX + 3 A = protoporphyrin IX + 3 AH2</text>
        <dbReference type="Rhea" id="RHEA:62000"/>
        <dbReference type="ChEBI" id="CHEBI:13193"/>
        <dbReference type="ChEBI" id="CHEBI:17499"/>
        <dbReference type="ChEBI" id="CHEBI:57306"/>
        <dbReference type="ChEBI" id="CHEBI:57307"/>
    </reaction>
</comment>
<evidence type="ECO:0000256" key="7">
    <source>
        <dbReference type="ARBA" id="ARBA00022692"/>
    </source>
</evidence>
<evidence type="ECO:0000256" key="11">
    <source>
        <dbReference type="ARBA" id="ARBA00023004"/>
    </source>
</evidence>
<reference evidence="17" key="1">
    <citation type="journal article" date="2019" name="Int. J. Syst. Evol. Microbiol.">
        <title>The Global Catalogue of Microorganisms (GCM) 10K type strain sequencing project: providing services to taxonomists for standard genome sequencing and annotation.</title>
        <authorList>
            <consortium name="The Broad Institute Genomics Platform"/>
            <consortium name="The Broad Institute Genome Sequencing Center for Infectious Disease"/>
            <person name="Wu L."/>
            <person name="Ma J."/>
        </authorList>
    </citation>
    <scope>NUCLEOTIDE SEQUENCE [LARGE SCALE GENOMIC DNA]</scope>
    <source>
        <strain evidence="17">KCTC 52473</strain>
    </source>
</reference>
<evidence type="ECO:0000313" key="16">
    <source>
        <dbReference type="EMBL" id="MFC3122350.1"/>
    </source>
</evidence>
<comment type="cofactor">
    <cofactor evidence="14 15">
        <name>heme b</name>
        <dbReference type="ChEBI" id="CHEBI:60344"/>
    </cofactor>
    <text evidence="14 15">Binds 1 heme b (iron(II)-protoporphyrin IX) group per subunit.</text>
</comment>
<dbReference type="PIRSF" id="PIRSF004638">
    <property type="entry name" value="UCP004638"/>
    <property type="match status" value="1"/>
</dbReference>
<evidence type="ECO:0000256" key="1">
    <source>
        <dbReference type="ARBA" id="ARBA00004651"/>
    </source>
</evidence>
<accession>A0ABV7FUG4</accession>
<keyword evidence="17" id="KW-1185">Reference proteome</keyword>
<keyword evidence="12 14" id="KW-0472">Membrane</keyword>
<evidence type="ECO:0000256" key="13">
    <source>
        <dbReference type="ARBA" id="ARBA00048390"/>
    </source>
</evidence>
<keyword evidence="10 14" id="KW-0560">Oxidoreductase</keyword>
<evidence type="ECO:0000256" key="6">
    <source>
        <dbReference type="ARBA" id="ARBA00022617"/>
    </source>
</evidence>
<feature type="transmembrane region" description="Helical" evidence="14">
    <location>
        <begin position="121"/>
        <end position="139"/>
    </location>
</feature>
<sequence length="142" mass="16814">MSILWLKAFHLFFMVAWMAGLFYLPRLFVYHASSSEAAVKEQFKIMERRLWLFVTPFSLLTLVFGVLIIFQYGTSWLANSAWLHAKLTLVALFYAYHFYLWHLVKVFAKDENKHSPRFFRFLNEMPVFAFFGIVALAVVKPF</sequence>
<feature type="transmembrane region" description="Helical" evidence="14">
    <location>
        <begin position="50"/>
        <end position="70"/>
    </location>
</feature>
<gene>
    <name evidence="16" type="ORF">ACFOHL_12035</name>
</gene>
<keyword evidence="9 14" id="KW-1133">Transmembrane helix</keyword>
<keyword evidence="5 14" id="KW-1003">Cell membrane</keyword>
<feature type="binding site" description="axial binding residue" evidence="14">
    <location>
        <position position="10"/>
    </location>
    <ligand>
        <name>heme</name>
        <dbReference type="ChEBI" id="CHEBI:30413"/>
    </ligand>
    <ligandPart>
        <name>Fe</name>
        <dbReference type="ChEBI" id="CHEBI:18248"/>
    </ligandPart>
</feature>
<evidence type="ECO:0000256" key="3">
    <source>
        <dbReference type="ARBA" id="ARBA00006501"/>
    </source>
</evidence>
<dbReference type="InterPro" id="IPR005265">
    <property type="entry name" value="HemJ-like"/>
</dbReference>
<comment type="similarity">
    <text evidence="3 14 15">Belongs to the HemJ family.</text>
</comment>
<feature type="binding site" description="axial binding residue" evidence="14">
    <location>
        <position position="86"/>
    </location>
    <ligand>
        <name>heme</name>
        <dbReference type="ChEBI" id="CHEBI:30413"/>
    </ligand>
    <ligandPart>
        <name>Fe</name>
        <dbReference type="ChEBI" id="CHEBI:18248"/>
    </ligandPart>
</feature>
<feature type="transmembrane region" description="Helical" evidence="14">
    <location>
        <begin position="6"/>
        <end position="29"/>
    </location>
</feature>
<dbReference type="Pfam" id="PF03653">
    <property type="entry name" value="UPF0093"/>
    <property type="match status" value="1"/>
</dbReference>
<dbReference type="HAMAP" id="MF_02239">
    <property type="entry name" value="HemJ"/>
    <property type="match status" value="1"/>
</dbReference>
<evidence type="ECO:0000313" key="17">
    <source>
        <dbReference type="Proteomes" id="UP001595478"/>
    </source>
</evidence>
<evidence type="ECO:0000256" key="4">
    <source>
        <dbReference type="ARBA" id="ARBA00017504"/>
    </source>
</evidence>
<dbReference type="EMBL" id="JBHRSW010000021">
    <property type="protein sequence ID" value="MFC3122350.1"/>
    <property type="molecule type" value="Genomic_DNA"/>
</dbReference>
<dbReference type="Proteomes" id="UP001595478">
    <property type="component" value="Unassembled WGS sequence"/>
</dbReference>
<comment type="subcellular location">
    <subcellularLocation>
        <location evidence="1 14">Cell membrane</location>
        <topology evidence="1 14">Multi-pass membrane protein</topology>
    </subcellularLocation>
</comment>
<evidence type="ECO:0000256" key="15">
    <source>
        <dbReference type="PIRNR" id="PIRNR004638"/>
    </source>
</evidence>
<evidence type="ECO:0000256" key="10">
    <source>
        <dbReference type="ARBA" id="ARBA00023002"/>
    </source>
</evidence>
<keyword evidence="7 14" id="KW-0812">Transmembrane</keyword>
<comment type="pathway">
    <text evidence="2 14 15">Porphyrin-containing compound metabolism; protoporphyrin-IX biosynthesis; protoporphyrin-IX from protoporphyrinogen-IX: step 1/1.</text>
</comment>
<dbReference type="EC" id="1.3.99.-" evidence="14 15"/>
<evidence type="ECO:0000256" key="14">
    <source>
        <dbReference type="HAMAP-Rule" id="MF_02239"/>
    </source>
</evidence>
<comment type="subunit">
    <text evidence="14">Homodimer.</text>
</comment>
<evidence type="ECO:0000256" key="12">
    <source>
        <dbReference type="ARBA" id="ARBA00023136"/>
    </source>
</evidence>
<dbReference type="PANTHER" id="PTHR40255:SF1">
    <property type="entry name" value="PROTOPORPHYRINOGEN IX OXIDASE"/>
    <property type="match status" value="1"/>
</dbReference>
<dbReference type="PANTHER" id="PTHR40255">
    <property type="entry name" value="UPF0093 MEMBRANE PROTEIN SLR1790"/>
    <property type="match status" value="1"/>
</dbReference>
<comment type="function">
    <text evidence="14 15">Catalyzes the oxidation of protoporphyrinogen IX to protoporphyrin IX.</text>
</comment>
<evidence type="ECO:0000256" key="9">
    <source>
        <dbReference type="ARBA" id="ARBA00022989"/>
    </source>
</evidence>
<proteinExistence type="inferred from homology"/>
<organism evidence="16 17">
    <name type="scientific">Agaribacter flavus</name>
    <dbReference type="NCBI Taxonomy" id="1902781"/>
    <lineage>
        <taxon>Bacteria</taxon>
        <taxon>Pseudomonadati</taxon>
        <taxon>Pseudomonadota</taxon>
        <taxon>Gammaproteobacteria</taxon>
        <taxon>Alteromonadales</taxon>
        <taxon>Alteromonadaceae</taxon>
        <taxon>Agaribacter</taxon>
    </lineage>
</organism>
<evidence type="ECO:0000256" key="8">
    <source>
        <dbReference type="ARBA" id="ARBA00022723"/>
    </source>
</evidence>
<evidence type="ECO:0000256" key="5">
    <source>
        <dbReference type="ARBA" id="ARBA00022475"/>
    </source>
</evidence>
<name>A0ABV7FUG4_9ALTE</name>
<keyword evidence="11 14" id="KW-0408">Iron</keyword>
<keyword evidence="6 14" id="KW-0349">Heme</keyword>
<dbReference type="RefSeq" id="WP_376920483.1">
    <property type="nucleotide sequence ID" value="NZ_JBHRSW010000021.1"/>
</dbReference>
<protein>
    <recommendedName>
        <fullName evidence="4 14">Protoporphyrinogen IX oxidase</fullName>
        <shortName evidence="14">PPO</shortName>
        <ecNumber evidence="14 15">1.3.99.-</ecNumber>
    </recommendedName>
</protein>
<keyword evidence="8 14" id="KW-0479">Metal-binding</keyword>